<feature type="signal peptide" evidence="1">
    <location>
        <begin position="1"/>
        <end position="21"/>
    </location>
</feature>
<dbReference type="Gene3D" id="3.75.10.10">
    <property type="entry name" value="L-arginine/glycine Amidinotransferase, Chain A"/>
    <property type="match status" value="1"/>
</dbReference>
<dbReference type="Pfam" id="PF03068">
    <property type="entry name" value="PAD"/>
    <property type="match status" value="1"/>
</dbReference>
<feature type="chain" id="PRO_5007894649" evidence="1">
    <location>
        <begin position="22"/>
        <end position="608"/>
    </location>
</feature>
<reference evidence="3 4" key="1">
    <citation type="journal article" date="2016" name="Genome Biol. Evol.">
        <title>Divergent and convergent evolution of fungal pathogenicity.</title>
        <authorList>
            <person name="Shang Y."/>
            <person name="Xiao G."/>
            <person name="Zheng P."/>
            <person name="Cen K."/>
            <person name="Zhan S."/>
            <person name="Wang C."/>
        </authorList>
    </citation>
    <scope>NUCLEOTIDE SEQUENCE [LARGE SCALE GENOMIC DNA]</scope>
    <source>
        <strain evidence="3 4">RCEF 2490</strain>
    </source>
</reference>
<protein>
    <submittedName>
        <fullName evidence="3">Arginine deiminase type-3</fullName>
    </submittedName>
</protein>
<evidence type="ECO:0000256" key="1">
    <source>
        <dbReference type="SAM" id="SignalP"/>
    </source>
</evidence>
<keyword evidence="1" id="KW-0732">Signal</keyword>
<evidence type="ECO:0000313" key="3">
    <source>
        <dbReference type="EMBL" id="KZZ91077.1"/>
    </source>
</evidence>
<accession>A0A167YAP9</accession>
<dbReference type="AlphaFoldDB" id="A0A167YAP9"/>
<gene>
    <name evidence="3" type="ORF">AAL_06818</name>
</gene>
<organism evidence="3 4">
    <name type="scientific">Moelleriella libera RCEF 2490</name>
    <dbReference type="NCBI Taxonomy" id="1081109"/>
    <lineage>
        <taxon>Eukaryota</taxon>
        <taxon>Fungi</taxon>
        <taxon>Dikarya</taxon>
        <taxon>Ascomycota</taxon>
        <taxon>Pezizomycotina</taxon>
        <taxon>Sordariomycetes</taxon>
        <taxon>Hypocreomycetidae</taxon>
        <taxon>Hypocreales</taxon>
        <taxon>Clavicipitaceae</taxon>
        <taxon>Moelleriella</taxon>
    </lineage>
</organism>
<name>A0A167YAP9_9HYPO</name>
<dbReference type="InterPro" id="IPR004303">
    <property type="entry name" value="PAD"/>
</dbReference>
<dbReference type="GO" id="GO:0004668">
    <property type="term" value="F:protein-arginine deiminase activity"/>
    <property type="evidence" value="ECO:0007669"/>
    <property type="project" value="InterPro"/>
</dbReference>
<dbReference type="EMBL" id="AZGY01000019">
    <property type="protein sequence ID" value="KZZ91077.1"/>
    <property type="molecule type" value="Genomic_DNA"/>
</dbReference>
<evidence type="ECO:0000259" key="2">
    <source>
        <dbReference type="Pfam" id="PF03068"/>
    </source>
</evidence>
<dbReference type="PANTHER" id="PTHR10837">
    <property type="entry name" value="PEPTIDYLARGININE DEIMINASE"/>
    <property type="match status" value="1"/>
</dbReference>
<dbReference type="SUPFAM" id="SSF110083">
    <property type="entry name" value="Peptidylarginine deiminase Pad4, middle domain"/>
    <property type="match status" value="1"/>
</dbReference>
<dbReference type="GO" id="GO:0005737">
    <property type="term" value="C:cytoplasm"/>
    <property type="evidence" value="ECO:0007669"/>
    <property type="project" value="InterPro"/>
</dbReference>
<proteinExistence type="predicted"/>
<dbReference type="SUPFAM" id="SSF55909">
    <property type="entry name" value="Pentein"/>
    <property type="match status" value="1"/>
</dbReference>
<keyword evidence="4" id="KW-1185">Reference proteome</keyword>
<feature type="domain" description="Protein-arginine deiminase C-terminal" evidence="2">
    <location>
        <begin position="196"/>
        <end position="608"/>
    </location>
</feature>
<dbReference type="InterPro" id="IPR036556">
    <property type="entry name" value="PAD_central_sf"/>
</dbReference>
<dbReference type="Proteomes" id="UP000078544">
    <property type="component" value="Unassembled WGS sequence"/>
</dbReference>
<dbReference type="InterPro" id="IPR013530">
    <property type="entry name" value="PAD_C"/>
</dbReference>
<dbReference type="GO" id="GO:0005509">
    <property type="term" value="F:calcium ion binding"/>
    <property type="evidence" value="ECO:0007669"/>
    <property type="project" value="InterPro"/>
</dbReference>
<comment type="caution">
    <text evidence="3">The sequence shown here is derived from an EMBL/GenBank/DDBJ whole genome shotgun (WGS) entry which is preliminary data.</text>
</comment>
<dbReference type="STRING" id="1081109.A0A167YAP9"/>
<dbReference type="PANTHER" id="PTHR10837:SF8">
    <property type="entry name" value="PROTEIN-ARGININE DEIMINASE"/>
    <property type="match status" value="1"/>
</dbReference>
<sequence length="608" mass="66950">MARFSRTAAVLIIGLATVSQALKPVILADTNRDGKVDVQGETDSAGKETWTNEVGALFLANIGDTKKRCSSQMNLTEIFNDRNFLRQELDKCNDASDNVLRNAKYLAPLRTRPMADLSSAATGSVVVVGAEAAKNTRIFHKAGSDWLYVSSNYTFTAQDLKAGLELGIDGRDVRRPGGWDGKAVVEFRLKDGDKAASDKVALRVAPVLTHHHLQFADEVIAPEPESDGKGTRFNTDLAAALKKAGLQQPLRQLHMETFLQDFFEPGYASIPGPDGPVVLRIVIRPSSNDQGGVYMYRDLRGDGVGAVQHYDVDQAGDGKEATGNLEAIPPHTHNGQKYPAGRVIMGSRAGDRPKLFEFLEAQETQQPVELDTMWLYVGHVDEFLQFLPANNERGWVVAVDDPMAGLAILEKVQKDGLGGSVKALSRPSIPTDPNDQKTLNDSLPTITVDQLLGKANFSRVQDFAARHIKKNIDILKAEVGLTDAEIIRIPALYYNEPMEHKRRYQPVRYLPDLDKEAEQQKNISTAFQVYSVYPGTINNLVVNTHIVAPDPWGPAVNGEDVLKEAISAQYAKINITVHYVDDWYSHHVGLGEIHCGTNSLRNPTAPWW</sequence>
<dbReference type="OrthoDB" id="5102063at2759"/>
<evidence type="ECO:0000313" key="4">
    <source>
        <dbReference type="Proteomes" id="UP000078544"/>
    </source>
</evidence>